<dbReference type="Gene3D" id="2.40.128.130">
    <property type="entry name" value="Autotransporter beta-domain"/>
    <property type="match status" value="1"/>
</dbReference>
<feature type="signal peptide" evidence="1">
    <location>
        <begin position="1"/>
        <end position="39"/>
    </location>
</feature>
<keyword evidence="1" id="KW-0732">Signal</keyword>
<keyword evidence="4" id="KW-1185">Reference proteome</keyword>
<proteinExistence type="predicted"/>
<evidence type="ECO:0000313" key="3">
    <source>
        <dbReference type="EMBL" id="MFJ5446749.1"/>
    </source>
</evidence>
<evidence type="ECO:0000313" key="4">
    <source>
        <dbReference type="Proteomes" id="UP001617669"/>
    </source>
</evidence>
<dbReference type="InterPro" id="IPR006315">
    <property type="entry name" value="OM_autotransptr_brl_dom"/>
</dbReference>
<dbReference type="InterPro" id="IPR005546">
    <property type="entry name" value="Autotransporte_beta"/>
</dbReference>
<dbReference type="SMART" id="SM00869">
    <property type="entry name" value="Autotransporter"/>
    <property type="match status" value="1"/>
</dbReference>
<reference evidence="3 4" key="1">
    <citation type="submission" date="2024-11" db="EMBL/GenBank/DDBJ databases">
        <authorList>
            <person name="Kaparullina E.N."/>
            <person name="Delegan Y.A."/>
            <person name="Doronina N.V."/>
        </authorList>
    </citation>
    <scope>NUCLEOTIDE SEQUENCE [LARGE SCALE GENOMIC DNA]</scope>
    <source>
        <strain evidence="3 4">7sh_L</strain>
    </source>
</reference>
<dbReference type="PROSITE" id="PS51208">
    <property type="entry name" value="AUTOTRANSPORTER"/>
    <property type="match status" value="1"/>
</dbReference>
<dbReference type="SUPFAM" id="SSF103515">
    <property type="entry name" value="Autotransporter"/>
    <property type="match status" value="1"/>
</dbReference>
<feature type="chain" id="PRO_5046913956" evidence="1">
    <location>
        <begin position="40"/>
        <end position="562"/>
    </location>
</feature>
<feature type="domain" description="Autotransporter" evidence="2">
    <location>
        <begin position="283"/>
        <end position="562"/>
    </location>
</feature>
<dbReference type="NCBIfam" id="TIGR01414">
    <property type="entry name" value="autotrans_barl"/>
    <property type="match status" value="1"/>
</dbReference>
<comment type="caution">
    <text evidence="3">The sequence shown here is derived from an EMBL/GenBank/DDBJ whole genome shotgun (WGS) entry which is preliminary data.</text>
</comment>
<organism evidence="3 4">
    <name type="scientific">Methylobacillus methanolivorans</name>
    <dbReference type="NCBI Taxonomy" id="1848927"/>
    <lineage>
        <taxon>Bacteria</taxon>
        <taxon>Pseudomonadati</taxon>
        <taxon>Pseudomonadota</taxon>
        <taxon>Betaproteobacteria</taxon>
        <taxon>Nitrosomonadales</taxon>
        <taxon>Methylophilaceae</taxon>
        <taxon>Methylobacillus</taxon>
    </lineage>
</organism>
<dbReference type="Pfam" id="PF03797">
    <property type="entry name" value="Autotransporter"/>
    <property type="match status" value="1"/>
</dbReference>
<accession>A0ABW8GN91</accession>
<dbReference type="EMBL" id="JBIWXY010000002">
    <property type="protein sequence ID" value="MFJ5446749.1"/>
    <property type="molecule type" value="Genomic_DNA"/>
</dbReference>
<dbReference type="InterPro" id="IPR036709">
    <property type="entry name" value="Autotransporte_beta_dom_sf"/>
</dbReference>
<dbReference type="Proteomes" id="UP001617669">
    <property type="component" value="Unassembled WGS sequence"/>
</dbReference>
<gene>
    <name evidence="3" type="ORF">ACIKP9_10965</name>
</gene>
<sequence length="562" mass="60645">MKPNTFNTNTRNRASVRCLKTKLTIATILSAMFSQHLYAHTASIGYENAGANAVTFWYGSWHQNVTFTEGSLEVTGSNGYSSTVAFSLLVTNKPAGLIDGVTNFFSDGTQLVGTPTRSIYTWQGSTFSNLSPGTYTFRYIPIANPTQDWEPMDLIILSSSVVLDASLLGGGLFTPNSTTHSSGAATVLDSLVGGTNVAMSNALADLVLMSKDQQTTALSKIAPNTSQASSFAASQTISGNLDTVQMRLDSLRIDGFQTSLAEDLKAGKVKLAANGDLSTIFNSTLKKHGFWTKVFGGRGNQDMCSGFAGYNMSTTGMAFGADTLLDNNWLVGSAFTYAKTNVNMSDFRDGDHSDIKTYQLTAYAAKDFGQWYLESMLAYARQNYDSSRNTAISGIAKGSYDGDQVAARVNVGFPLAFGGRSTITPIVGLEWINLQQNGYTEKGGGPLSMKYQDESADRIRSLLAVRFSSDVELSNGIRMLPAVQIGWRHDFKNDGLNATTNFIGGGAAFKTEGQEIARNTYNMSGALRFQKTEDFSISLQLDGERTTGYSAVTGQIVGHWKF</sequence>
<evidence type="ECO:0000256" key="1">
    <source>
        <dbReference type="SAM" id="SignalP"/>
    </source>
</evidence>
<protein>
    <submittedName>
        <fullName evidence="3">Autotransporter outer membrane beta-barrel domain-containing protein</fullName>
    </submittedName>
</protein>
<evidence type="ECO:0000259" key="2">
    <source>
        <dbReference type="PROSITE" id="PS51208"/>
    </source>
</evidence>
<name>A0ABW8GN91_9PROT</name>
<dbReference type="RefSeq" id="WP_400882650.1">
    <property type="nucleotide sequence ID" value="NZ_JBIWXY010000002.1"/>
</dbReference>